<evidence type="ECO:0000313" key="1">
    <source>
        <dbReference type="EMBL" id="KAF0028041.1"/>
    </source>
</evidence>
<gene>
    <name evidence="1" type="ORF">F2P81_019128</name>
</gene>
<reference evidence="1 2" key="1">
    <citation type="submission" date="2019-06" db="EMBL/GenBank/DDBJ databases">
        <title>Draft genomes of female and male turbot (Scophthalmus maximus).</title>
        <authorList>
            <person name="Xu H."/>
            <person name="Xu X.-W."/>
            <person name="Shao C."/>
            <person name="Chen S."/>
        </authorList>
    </citation>
    <scope>NUCLEOTIDE SEQUENCE [LARGE SCALE GENOMIC DNA]</scope>
    <source>
        <strain evidence="1">Ysfricsl-2016a</strain>
        <tissue evidence="1">Blood</tissue>
    </source>
</reference>
<dbReference type="AlphaFoldDB" id="A0A6A4SAB8"/>
<organism evidence="1 2">
    <name type="scientific">Scophthalmus maximus</name>
    <name type="common">Turbot</name>
    <name type="synonym">Psetta maxima</name>
    <dbReference type="NCBI Taxonomy" id="52904"/>
    <lineage>
        <taxon>Eukaryota</taxon>
        <taxon>Metazoa</taxon>
        <taxon>Chordata</taxon>
        <taxon>Craniata</taxon>
        <taxon>Vertebrata</taxon>
        <taxon>Euteleostomi</taxon>
        <taxon>Actinopterygii</taxon>
        <taxon>Neopterygii</taxon>
        <taxon>Teleostei</taxon>
        <taxon>Neoteleostei</taxon>
        <taxon>Acanthomorphata</taxon>
        <taxon>Carangaria</taxon>
        <taxon>Pleuronectiformes</taxon>
        <taxon>Pleuronectoidei</taxon>
        <taxon>Scophthalmidae</taxon>
        <taxon>Scophthalmus</taxon>
    </lineage>
</organism>
<dbReference type="Proteomes" id="UP000438429">
    <property type="component" value="Unassembled WGS sequence"/>
</dbReference>
<dbReference type="EMBL" id="VEVO01000017">
    <property type="protein sequence ID" value="KAF0028041.1"/>
    <property type="molecule type" value="Genomic_DNA"/>
</dbReference>
<protein>
    <submittedName>
        <fullName evidence="1">Uncharacterized protein</fullName>
    </submittedName>
</protein>
<proteinExistence type="predicted"/>
<sequence length="94" mass="10488">MEEIWVSTWERLCAAERALCGPSFPPALPCERGIIECEGFFLKAGPASPENEDLPKFRSRETKSGGEGTELALILLFVTDSRRQHKHFALALLN</sequence>
<name>A0A6A4SAB8_SCOMX</name>
<comment type="caution">
    <text evidence="1">The sequence shown here is derived from an EMBL/GenBank/DDBJ whole genome shotgun (WGS) entry which is preliminary data.</text>
</comment>
<accession>A0A6A4SAB8</accession>
<evidence type="ECO:0000313" key="2">
    <source>
        <dbReference type="Proteomes" id="UP000438429"/>
    </source>
</evidence>